<gene>
    <name evidence="1" type="ORF">MCHLDSM_03957</name>
</gene>
<name>A0A0J6VQK9_9MYCO</name>
<evidence type="ECO:0000313" key="1">
    <source>
        <dbReference type="EMBL" id="KMO72474.1"/>
    </source>
</evidence>
<evidence type="ECO:0000313" key="2">
    <source>
        <dbReference type="Proteomes" id="UP000036513"/>
    </source>
</evidence>
<dbReference type="PATRIC" id="fig|37916.4.peg.3922"/>
<accession>A0A0J6VQK9</accession>
<dbReference type="STRING" id="37916.MCHLDSM_03957"/>
<organism evidence="1 2">
    <name type="scientific">Mycolicibacterium chlorophenolicum</name>
    <dbReference type="NCBI Taxonomy" id="37916"/>
    <lineage>
        <taxon>Bacteria</taxon>
        <taxon>Bacillati</taxon>
        <taxon>Actinomycetota</taxon>
        <taxon>Actinomycetes</taxon>
        <taxon>Mycobacteriales</taxon>
        <taxon>Mycobacteriaceae</taxon>
        <taxon>Mycolicibacterium</taxon>
    </lineage>
</organism>
<proteinExistence type="predicted"/>
<sequence>MLDSQDLEGDHTVFIDMRARLARSRRPNRILEVTVEAARLPGLLGRKRVLDCTPLDDAVDRWTPSH</sequence>
<comment type="caution">
    <text evidence="1">The sequence shown here is derived from an EMBL/GenBank/DDBJ whole genome shotgun (WGS) entry which is preliminary data.</text>
</comment>
<protein>
    <submittedName>
        <fullName evidence="1">Uncharacterized protein</fullName>
    </submittedName>
</protein>
<reference evidence="1 2" key="1">
    <citation type="journal article" date="2015" name="Genome Biol. Evol.">
        <title>Characterization of Three Mycobacterium spp. with Potential Use in Bioremediation by Genome Sequencing and Comparative Genomics.</title>
        <authorList>
            <person name="Das S."/>
            <person name="Pettersson B.M."/>
            <person name="Behra P.R."/>
            <person name="Ramesh M."/>
            <person name="Dasgupta S."/>
            <person name="Bhattacharya A."/>
            <person name="Kirsebom L.A."/>
        </authorList>
    </citation>
    <scope>NUCLEOTIDE SEQUENCE [LARGE SCALE GENOMIC DNA]</scope>
    <source>
        <strain evidence="1 2">DSM 43826</strain>
    </source>
</reference>
<dbReference type="EMBL" id="JYNL01000043">
    <property type="protein sequence ID" value="KMO72474.1"/>
    <property type="molecule type" value="Genomic_DNA"/>
</dbReference>
<dbReference type="RefSeq" id="WP_041789281.1">
    <property type="nucleotide sequence ID" value="NZ_JYNL01000043.1"/>
</dbReference>
<dbReference type="AlphaFoldDB" id="A0A0J6VQK9"/>
<dbReference type="Proteomes" id="UP000036513">
    <property type="component" value="Unassembled WGS sequence"/>
</dbReference>
<keyword evidence="2" id="KW-1185">Reference proteome</keyword>